<comment type="caution">
    <text evidence="2">The sequence shown here is derived from an EMBL/GenBank/DDBJ whole genome shotgun (WGS) entry which is preliminary data.</text>
</comment>
<evidence type="ECO:0000256" key="1">
    <source>
        <dbReference type="SAM" id="MobiDB-lite"/>
    </source>
</evidence>
<proteinExistence type="predicted"/>
<feature type="region of interest" description="Disordered" evidence="1">
    <location>
        <begin position="44"/>
        <end position="65"/>
    </location>
</feature>
<evidence type="ECO:0000313" key="3">
    <source>
        <dbReference type="Proteomes" id="UP001293593"/>
    </source>
</evidence>
<keyword evidence="3" id="KW-1185">Reference proteome</keyword>
<gene>
    <name evidence="2" type="ORF">QN277_011316</name>
</gene>
<reference evidence="2" key="1">
    <citation type="submission" date="2023-10" db="EMBL/GenBank/DDBJ databases">
        <title>Chromosome-level genome of the transformable northern wattle, Acacia crassicarpa.</title>
        <authorList>
            <person name="Massaro I."/>
            <person name="Sinha N.R."/>
            <person name="Poethig S."/>
            <person name="Leichty A.R."/>
        </authorList>
    </citation>
    <scope>NUCLEOTIDE SEQUENCE</scope>
    <source>
        <strain evidence="2">Acra3RX</strain>
        <tissue evidence="2">Leaf</tissue>
    </source>
</reference>
<protein>
    <submittedName>
        <fullName evidence="2">Uncharacterized protein</fullName>
    </submittedName>
</protein>
<name>A0AAE1MYN5_9FABA</name>
<organism evidence="2 3">
    <name type="scientific">Acacia crassicarpa</name>
    <name type="common">northern wattle</name>
    <dbReference type="NCBI Taxonomy" id="499986"/>
    <lineage>
        <taxon>Eukaryota</taxon>
        <taxon>Viridiplantae</taxon>
        <taxon>Streptophyta</taxon>
        <taxon>Embryophyta</taxon>
        <taxon>Tracheophyta</taxon>
        <taxon>Spermatophyta</taxon>
        <taxon>Magnoliopsida</taxon>
        <taxon>eudicotyledons</taxon>
        <taxon>Gunneridae</taxon>
        <taxon>Pentapetalae</taxon>
        <taxon>rosids</taxon>
        <taxon>fabids</taxon>
        <taxon>Fabales</taxon>
        <taxon>Fabaceae</taxon>
        <taxon>Caesalpinioideae</taxon>
        <taxon>mimosoid clade</taxon>
        <taxon>Acacieae</taxon>
        <taxon>Acacia</taxon>
    </lineage>
</organism>
<evidence type="ECO:0000313" key="2">
    <source>
        <dbReference type="EMBL" id="KAK4279551.1"/>
    </source>
</evidence>
<dbReference type="Proteomes" id="UP001293593">
    <property type="component" value="Unassembled WGS sequence"/>
</dbReference>
<dbReference type="AlphaFoldDB" id="A0AAE1MYN5"/>
<sequence length="201" mass="22812">MTVIGSRYMLFGGFDGKSTYGDIWWLVPQEDPITKRLAASPLNNIPESKDSASANDDFQSSLKESQTEKSLVSELQKRLEISVSMSSSRLPIVDELKDRELLELASREAGEQVSGNLQAVEALREHWKKSEPNVVKLLELGPLLRDYQRLIYRHHLESSGSDLQPGLDGHKIYQFYHIEDASQLRMDDVPKLLEGYKQLPI</sequence>
<accession>A0AAE1MYN5</accession>
<dbReference type="EMBL" id="JAWXYG010000002">
    <property type="protein sequence ID" value="KAK4279551.1"/>
    <property type="molecule type" value="Genomic_DNA"/>
</dbReference>